<protein>
    <submittedName>
        <fullName evidence="5">ArsR family transcriptional regulator</fullName>
    </submittedName>
</protein>
<dbReference type="InterPro" id="IPR051081">
    <property type="entry name" value="HTH_MetalResp_TranReg"/>
</dbReference>
<evidence type="ECO:0000256" key="1">
    <source>
        <dbReference type="ARBA" id="ARBA00023015"/>
    </source>
</evidence>
<keyword evidence="3" id="KW-0804">Transcription</keyword>
<reference evidence="5 6" key="1">
    <citation type="journal article" date="2013" name="PLoS ONE">
        <title>Genomic analysis of Melioribacter roseus, facultatively anaerobic organotrophic bacterium representing a novel deep lineage within Bacteriodetes/Chlorobi group.</title>
        <authorList>
            <person name="Kadnikov V.V."/>
            <person name="Mardanov A.V."/>
            <person name="Podosokorskaya O.A."/>
            <person name="Gavrilov S.N."/>
            <person name="Kublanov I.V."/>
            <person name="Beletsky A.V."/>
            <person name="Bonch-Osmolovskaya E.A."/>
            <person name="Ravin N.V."/>
        </authorList>
    </citation>
    <scope>NUCLEOTIDE SEQUENCE [LARGE SCALE GENOMIC DNA]</scope>
    <source>
        <strain evidence="6">JCM 17771 / P3M-2</strain>
    </source>
</reference>
<dbReference type="PROSITE" id="PS50987">
    <property type="entry name" value="HTH_ARSR_2"/>
    <property type="match status" value="1"/>
</dbReference>
<evidence type="ECO:0000313" key="6">
    <source>
        <dbReference type="Proteomes" id="UP000009011"/>
    </source>
</evidence>
<dbReference type="Gene3D" id="1.10.10.10">
    <property type="entry name" value="Winged helix-like DNA-binding domain superfamily/Winged helix DNA-binding domain"/>
    <property type="match status" value="1"/>
</dbReference>
<evidence type="ECO:0000256" key="3">
    <source>
        <dbReference type="ARBA" id="ARBA00023163"/>
    </source>
</evidence>
<feature type="domain" description="HTH arsR-type" evidence="4">
    <location>
        <begin position="1"/>
        <end position="95"/>
    </location>
</feature>
<dbReference type="EMBL" id="CP003557">
    <property type="protein sequence ID" value="AFN74307.1"/>
    <property type="molecule type" value="Genomic_DNA"/>
</dbReference>
<dbReference type="SMART" id="SM00418">
    <property type="entry name" value="HTH_ARSR"/>
    <property type="match status" value="1"/>
</dbReference>
<keyword evidence="1" id="KW-0805">Transcription regulation</keyword>
<proteinExistence type="predicted"/>
<dbReference type="PRINTS" id="PR00778">
    <property type="entry name" value="HTHARSR"/>
</dbReference>
<dbReference type="SUPFAM" id="SSF46785">
    <property type="entry name" value="Winged helix' DNA-binding domain"/>
    <property type="match status" value="1"/>
</dbReference>
<name>I6YUR2_MELRP</name>
<dbReference type="GO" id="GO:0003677">
    <property type="term" value="F:DNA binding"/>
    <property type="evidence" value="ECO:0007669"/>
    <property type="project" value="UniProtKB-KW"/>
</dbReference>
<evidence type="ECO:0000256" key="2">
    <source>
        <dbReference type="ARBA" id="ARBA00023125"/>
    </source>
</evidence>
<dbReference type="RefSeq" id="WP_014855743.1">
    <property type="nucleotide sequence ID" value="NC_018178.1"/>
</dbReference>
<dbReference type="NCBIfam" id="NF033788">
    <property type="entry name" value="HTH_metalloreg"/>
    <property type="match status" value="1"/>
</dbReference>
<keyword evidence="6" id="KW-1185">Reference proteome</keyword>
<dbReference type="Pfam" id="PF01022">
    <property type="entry name" value="HTH_5"/>
    <property type="match status" value="1"/>
</dbReference>
<dbReference type="PANTHER" id="PTHR33154:SF33">
    <property type="entry name" value="TRANSCRIPTIONAL REPRESSOR SDPR"/>
    <property type="match status" value="1"/>
</dbReference>
<dbReference type="AlphaFoldDB" id="I6YUR2"/>
<dbReference type="InterPro" id="IPR001845">
    <property type="entry name" value="HTH_ArsR_DNA-bd_dom"/>
</dbReference>
<dbReference type="InterPro" id="IPR036388">
    <property type="entry name" value="WH-like_DNA-bd_sf"/>
</dbReference>
<dbReference type="HOGENOM" id="CLU_097806_3_1_10"/>
<evidence type="ECO:0000259" key="4">
    <source>
        <dbReference type="PROSITE" id="PS50987"/>
    </source>
</evidence>
<dbReference type="InterPro" id="IPR036390">
    <property type="entry name" value="WH_DNA-bd_sf"/>
</dbReference>
<gene>
    <name evidence="5" type="ordered locus">MROS_1067</name>
</gene>
<dbReference type="PATRIC" id="fig|1191523.3.peg.1128"/>
<dbReference type="InterPro" id="IPR011991">
    <property type="entry name" value="ArsR-like_HTH"/>
</dbReference>
<dbReference type="STRING" id="1191523.MROS_1067"/>
<keyword evidence="2" id="KW-0238">DNA-binding</keyword>
<dbReference type="GO" id="GO:0003700">
    <property type="term" value="F:DNA-binding transcription factor activity"/>
    <property type="evidence" value="ECO:0007669"/>
    <property type="project" value="InterPro"/>
</dbReference>
<dbReference type="eggNOG" id="COG0640">
    <property type="taxonomic scope" value="Bacteria"/>
</dbReference>
<dbReference type="CDD" id="cd00090">
    <property type="entry name" value="HTH_ARSR"/>
    <property type="match status" value="1"/>
</dbReference>
<dbReference type="PANTHER" id="PTHR33154">
    <property type="entry name" value="TRANSCRIPTIONAL REGULATOR, ARSR FAMILY"/>
    <property type="match status" value="1"/>
</dbReference>
<sequence>MKNHSVQLFKALSDLNRLRILKILQSRPLCVCEITEILQLATSTVSQHLKILKETGFIVEEKDGKWVNYMINPRPSDPRISSILSSLDFWIADEKTIIRDKEKVMNINRHTVCF</sequence>
<accession>I6YUR2</accession>
<dbReference type="Proteomes" id="UP000009011">
    <property type="component" value="Chromosome"/>
</dbReference>
<dbReference type="KEGG" id="mro:MROS_1067"/>
<evidence type="ECO:0000313" key="5">
    <source>
        <dbReference type="EMBL" id="AFN74307.1"/>
    </source>
</evidence>
<organism evidence="5 6">
    <name type="scientific">Melioribacter roseus (strain DSM 23840 / JCM 17771 / VKM B-2668 / P3M-2)</name>
    <dbReference type="NCBI Taxonomy" id="1191523"/>
    <lineage>
        <taxon>Bacteria</taxon>
        <taxon>Pseudomonadati</taxon>
        <taxon>Ignavibacteriota</taxon>
        <taxon>Ignavibacteria</taxon>
        <taxon>Ignavibacteriales</taxon>
        <taxon>Melioribacteraceae</taxon>
        <taxon>Melioribacter</taxon>
    </lineage>
</organism>
<dbReference type="OrthoDB" id="9802016at2"/>